<dbReference type="RefSeq" id="WP_101179124.1">
    <property type="nucleotide sequence ID" value="NZ_PISE01000060.1"/>
</dbReference>
<dbReference type="Gene3D" id="1.20.1090.10">
    <property type="entry name" value="Dehydroquinate synthase-like - alpha domain"/>
    <property type="match status" value="1"/>
</dbReference>
<evidence type="ECO:0000313" key="7">
    <source>
        <dbReference type="EMBL" id="PKG21849.1"/>
    </source>
</evidence>
<feature type="binding site" evidence="5">
    <location>
        <begin position="117"/>
        <end position="120"/>
    </location>
    <ligand>
        <name>NAD(+)</name>
        <dbReference type="ChEBI" id="CHEBI:57540"/>
    </ligand>
</feature>
<dbReference type="Gene3D" id="3.40.50.1970">
    <property type="match status" value="1"/>
</dbReference>
<keyword evidence="3" id="KW-0560">Oxidoreductase</keyword>
<organism evidence="7 8">
    <name type="scientific">Niallia nealsonii</name>
    <dbReference type="NCBI Taxonomy" id="115979"/>
    <lineage>
        <taxon>Bacteria</taxon>
        <taxon>Bacillati</taxon>
        <taxon>Bacillota</taxon>
        <taxon>Bacilli</taxon>
        <taxon>Bacillales</taxon>
        <taxon>Bacillaceae</taxon>
        <taxon>Niallia</taxon>
    </lineage>
</organism>
<evidence type="ECO:0000256" key="3">
    <source>
        <dbReference type="ARBA" id="ARBA00023002"/>
    </source>
</evidence>
<feature type="binding site" evidence="4">
    <location>
        <position position="256"/>
    </location>
    <ligand>
        <name>glycerol</name>
        <dbReference type="ChEBI" id="CHEBI:17754"/>
    </ligand>
</feature>
<evidence type="ECO:0000256" key="1">
    <source>
        <dbReference type="ARBA" id="ARBA00007358"/>
    </source>
</evidence>
<comment type="similarity">
    <text evidence="1">Belongs to the iron-containing alcohol dehydrogenase family.</text>
</comment>
<dbReference type="GO" id="GO:0046872">
    <property type="term" value="F:metal ion binding"/>
    <property type="evidence" value="ECO:0007669"/>
    <property type="project" value="UniProtKB-KW"/>
</dbReference>
<evidence type="ECO:0000256" key="2">
    <source>
        <dbReference type="ARBA" id="ARBA00022723"/>
    </source>
</evidence>
<keyword evidence="8" id="KW-1185">Reference proteome</keyword>
<gene>
    <name evidence="7" type="ORF">CWS01_20530</name>
</gene>
<protein>
    <submittedName>
        <fullName evidence="7">Oxidoreductase</fullName>
    </submittedName>
</protein>
<dbReference type="GO" id="GO:0016614">
    <property type="term" value="F:oxidoreductase activity, acting on CH-OH group of donors"/>
    <property type="evidence" value="ECO:0007669"/>
    <property type="project" value="InterPro"/>
</dbReference>
<dbReference type="AlphaFoldDB" id="A0A2N0YX71"/>
<dbReference type="InterPro" id="IPR018211">
    <property type="entry name" value="ADH_Fe_CS"/>
</dbReference>
<accession>A0A2N0YX71</accession>
<dbReference type="CDD" id="cd08172">
    <property type="entry name" value="GlyDH-like"/>
    <property type="match status" value="1"/>
</dbReference>
<keyword evidence="4" id="KW-0862">Zinc</keyword>
<dbReference type="Proteomes" id="UP000233375">
    <property type="component" value="Unassembled WGS sequence"/>
</dbReference>
<comment type="cofactor">
    <cofactor evidence="4">
        <name>Zn(2+)</name>
        <dbReference type="ChEBI" id="CHEBI:29105"/>
    </cofactor>
    <text evidence="4">Binds 1 zinc ion per subunit.</text>
</comment>
<dbReference type="Pfam" id="PF00465">
    <property type="entry name" value="Fe-ADH"/>
    <property type="match status" value="1"/>
</dbReference>
<feature type="binding site" evidence="5">
    <location>
        <position position="132"/>
    </location>
    <ligand>
        <name>NAD(+)</name>
        <dbReference type="ChEBI" id="CHEBI:57540"/>
    </ligand>
</feature>
<feature type="domain" description="Alcohol dehydrogenase iron-type/glycerol dehydrogenase GldA" evidence="6">
    <location>
        <begin position="13"/>
        <end position="146"/>
    </location>
</feature>
<dbReference type="PANTHER" id="PTHR43616:SF3">
    <property type="entry name" value="HYDROXYCARBOXYLATE DEHYDROGENASE A"/>
    <property type="match status" value="1"/>
</dbReference>
<feature type="binding site" evidence="4">
    <location>
        <position position="172"/>
    </location>
    <ligand>
        <name>glycerol</name>
        <dbReference type="ChEBI" id="CHEBI:17754"/>
    </ligand>
</feature>
<dbReference type="InterPro" id="IPR016205">
    <property type="entry name" value="Glycerol_DH"/>
</dbReference>
<feature type="binding site" evidence="5">
    <location>
        <position position="126"/>
    </location>
    <ligand>
        <name>NAD(+)</name>
        <dbReference type="ChEBI" id="CHEBI:57540"/>
    </ligand>
</feature>
<evidence type="ECO:0000259" key="6">
    <source>
        <dbReference type="Pfam" id="PF00465"/>
    </source>
</evidence>
<name>A0A2N0YX71_9BACI</name>
<dbReference type="InterPro" id="IPR001670">
    <property type="entry name" value="ADH_Fe/GldA"/>
</dbReference>
<keyword evidence="2 4" id="KW-0479">Metal-binding</keyword>
<evidence type="ECO:0000256" key="5">
    <source>
        <dbReference type="PIRSR" id="PIRSR000112-3"/>
    </source>
</evidence>
<reference evidence="7 8" key="1">
    <citation type="journal article" date="2003" name="Int. J. Syst. Evol. Microbiol.">
        <title>Bacillus nealsonii sp. nov., isolated from a spacecraft-assembly facility, whose spores are gamma-radiation resistant.</title>
        <authorList>
            <person name="Venkateswaran K."/>
            <person name="Kempf M."/>
            <person name="Chen F."/>
            <person name="Satomi M."/>
            <person name="Nicholson W."/>
            <person name="Kern R."/>
        </authorList>
    </citation>
    <scope>NUCLEOTIDE SEQUENCE [LARGE SCALE GENOMIC DNA]</scope>
    <source>
        <strain evidence="7 8">FO-92</strain>
    </source>
</reference>
<dbReference type="SUPFAM" id="SSF56796">
    <property type="entry name" value="Dehydroquinate synthase-like"/>
    <property type="match status" value="1"/>
</dbReference>
<sequence length="361" mass="40031">MIQTEVRGAPVYYACEPRVLDQLDQLLQRYDKKNCLVLHGEKSWNAISPYFPKSLDYASLTFLPYNGECSLNEISRITELVKENKFDSIIGIGGGKVLDIAKASANDAQVDAILIPTLASTCAAWTPLSVIYTDDGVFTHYTIFPKSTLMVLFEPRVLLQSPTDYFIAGIGDTLAKWYEADVIIRELTEVPLVVKIAHQSAQLCRDVLLEHGEQAIKDQREGILTSALQKVMETNIVAGGMVGGFGDKFGRISGAHSIHNALTTQAETHHLLHGAKVAYGILIQLILEGNAQEVLNLRNFYKNLALPLTLKDLGLTIDQPQKLRQIAEAATMEKESIHLLKEEITAEKVLQAIYDLEELLQ</sequence>
<dbReference type="PIRSF" id="PIRSF000112">
    <property type="entry name" value="Glycerol_dehydrogenase"/>
    <property type="match status" value="1"/>
</dbReference>
<dbReference type="PROSITE" id="PS00913">
    <property type="entry name" value="ADH_IRON_1"/>
    <property type="match status" value="1"/>
</dbReference>
<dbReference type="PANTHER" id="PTHR43616">
    <property type="entry name" value="GLYCEROL DEHYDROGENASE"/>
    <property type="match status" value="1"/>
</dbReference>
<feature type="binding site" evidence="5">
    <location>
        <begin position="95"/>
        <end position="99"/>
    </location>
    <ligand>
        <name>NAD(+)</name>
        <dbReference type="ChEBI" id="CHEBI:57540"/>
    </ligand>
</feature>
<feature type="binding site" evidence="5">
    <location>
        <position position="128"/>
    </location>
    <ligand>
        <name>NAD(+)</name>
        <dbReference type="ChEBI" id="CHEBI:57540"/>
    </ligand>
</feature>
<evidence type="ECO:0000313" key="8">
    <source>
        <dbReference type="Proteomes" id="UP000233375"/>
    </source>
</evidence>
<dbReference type="OrthoDB" id="5198708at2"/>
<comment type="caution">
    <text evidence="7">The sequence shown here is derived from an EMBL/GenBank/DDBJ whole genome shotgun (WGS) entry which is preliminary data.</text>
</comment>
<proteinExistence type="inferred from homology"/>
<keyword evidence="5" id="KW-0520">NAD</keyword>
<dbReference type="EMBL" id="PISE01000060">
    <property type="protein sequence ID" value="PKG21849.1"/>
    <property type="molecule type" value="Genomic_DNA"/>
</dbReference>
<evidence type="ECO:0000256" key="4">
    <source>
        <dbReference type="PIRSR" id="PIRSR000112-1"/>
    </source>
</evidence>
<feature type="binding site" evidence="4">
    <location>
        <position position="273"/>
    </location>
    <ligand>
        <name>glycerol</name>
        <dbReference type="ChEBI" id="CHEBI:17754"/>
    </ligand>
</feature>